<protein>
    <submittedName>
        <fullName evidence="5">4-hydroxy-2-oxoheptanedioate aldolase</fullName>
    </submittedName>
</protein>
<keyword evidence="6" id="KW-1185">Reference proteome</keyword>
<dbReference type="Gene3D" id="3.20.20.60">
    <property type="entry name" value="Phosphoenolpyruvate-binding domains"/>
    <property type="match status" value="1"/>
</dbReference>
<dbReference type="InterPro" id="IPR040442">
    <property type="entry name" value="Pyrv_kinase-like_dom_sf"/>
</dbReference>
<evidence type="ECO:0000259" key="4">
    <source>
        <dbReference type="Pfam" id="PF03328"/>
    </source>
</evidence>
<dbReference type="Proteomes" id="UP000199568">
    <property type="component" value="Unassembled WGS sequence"/>
</dbReference>
<dbReference type="PANTHER" id="PTHR30502">
    <property type="entry name" value="2-KETO-3-DEOXY-L-RHAMNONATE ALDOLASE"/>
    <property type="match status" value="1"/>
</dbReference>
<dbReference type="STRING" id="426128.SAMN05660297_02058"/>
<accession>A0A1I0DNT3</accession>
<gene>
    <name evidence="5" type="ORF">SAMN05660297_02058</name>
</gene>
<dbReference type="Pfam" id="PF03328">
    <property type="entry name" value="HpcH_HpaI"/>
    <property type="match status" value="1"/>
</dbReference>
<dbReference type="InterPro" id="IPR050251">
    <property type="entry name" value="HpcH-HpaI_aldolase"/>
</dbReference>
<dbReference type="GO" id="GO:0046872">
    <property type="term" value="F:metal ion binding"/>
    <property type="evidence" value="ECO:0007669"/>
    <property type="project" value="UniProtKB-KW"/>
</dbReference>
<organism evidence="5 6">
    <name type="scientific">Natronincola peptidivorans</name>
    <dbReference type="NCBI Taxonomy" id="426128"/>
    <lineage>
        <taxon>Bacteria</taxon>
        <taxon>Bacillati</taxon>
        <taxon>Bacillota</taxon>
        <taxon>Clostridia</taxon>
        <taxon>Peptostreptococcales</taxon>
        <taxon>Natronincolaceae</taxon>
        <taxon>Natronincola</taxon>
    </lineage>
</organism>
<proteinExistence type="inferred from homology"/>
<dbReference type="AlphaFoldDB" id="A0A1I0DNT3"/>
<evidence type="ECO:0000313" key="6">
    <source>
        <dbReference type="Proteomes" id="UP000199568"/>
    </source>
</evidence>
<dbReference type="GO" id="GO:0005737">
    <property type="term" value="C:cytoplasm"/>
    <property type="evidence" value="ECO:0007669"/>
    <property type="project" value="TreeGrafter"/>
</dbReference>
<dbReference type="GO" id="GO:0016832">
    <property type="term" value="F:aldehyde-lyase activity"/>
    <property type="evidence" value="ECO:0007669"/>
    <property type="project" value="TreeGrafter"/>
</dbReference>
<dbReference type="RefSeq" id="WP_090443277.1">
    <property type="nucleotide sequence ID" value="NZ_FOHU01000008.1"/>
</dbReference>
<dbReference type="EMBL" id="FOHU01000008">
    <property type="protein sequence ID" value="SET33372.1"/>
    <property type="molecule type" value="Genomic_DNA"/>
</dbReference>
<dbReference type="InterPro" id="IPR005000">
    <property type="entry name" value="Aldolase/citrate-lyase_domain"/>
</dbReference>
<evidence type="ECO:0000256" key="1">
    <source>
        <dbReference type="ARBA" id="ARBA00005568"/>
    </source>
</evidence>
<reference evidence="5 6" key="1">
    <citation type="submission" date="2016-10" db="EMBL/GenBank/DDBJ databases">
        <authorList>
            <person name="de Groot N.N."/>
        </authorList>
    </citation>
    <scope>NUCLEOTIDE SEQUENCE [LARGE SCALE GENOMIC DNA]</scope>
    <source>
        <strain evidence="5 6">DSM 18979</strain>
    </source>
</reference>
<keyword evidence="2" id="KW-0479">Metal-binding</keyword>
<name>A0A1I0DNT3_9FIRM</name>
<dbReference type="OrthoDB" id="86160at2"/>
<dbReference type="SUPFAM" id="SSF51621">
    <property type="entry name" value="Phosphoenolpyruvate/pyruvate domain"/>
    <property type="match status" value="1"/>
</dbReference>
<dbReference type="PANTHER" id="PTHR30502:SF0">
    <property type="entry name" value="PHOSPHOENOLPYRUVATE CARBOXYLASE FAMILY PROTEIN"/>
    <property type="match status" value="1"/>
</dbReference>
<dbReference type="InterPro" id="IPR015813">
    <property type="entry name" value="Pyrv/PenolPyrv_kinase-like_dom"/>
</dbReference>
<evidence type="ECO:0000256" key="2">
    <source>
        <dbReference type="ARBA" id="ARBA00022723"/>
    </source>
</evidence>
<keyword evidence="3" id="KW-0456">Lyase</keyword>
<evidence type="ECO:0000256" key="3">
    <source>
        <dbReference type="ARBA" id="ARBA00023239"/>
    </source>
</evidence>
<evidence type="ECO:0000313" key="5">
    <source>
        <dbReference type="EMBL" id="SET33372.1"/>
    </source>
</evidence>
<comment type="similarity">
    <text evidence="1">Belongs to the HpcH/HpaI aldolase family.</text>
</comment>
<sequence>MFKNRMKTLLKEGGTAFGTFVTCNSPDFIEIIGLSGFDFVVIDTEHGPLSIESTVSLIRAAEVRGLTPITRVTNSMESTILRSLDVGAHGIQVPQVNHPAAAMEIVKAAKYFPIGNRGLAMPRSSNYGTVPPLEYFKHSNRETMIIVHCENKEGLDHLEEIAQIPEVDVIFLGPFDMSQSMGIPGEVNHPLIKEAAEEVVRVCKAYNKAAGIFVTDGQQAKTKMQEGFQYITIGMDITLFSKICKSQIEKVK</sequence>
<feature type="domain" description="HpcH/HpaI aldolase/citrate lyase" evidence="4">
    <location>
        <begin position="17"/>
        <end position="241"/>
    </location>
</feature>